<protein>
    <submittedName>
        <fullName evidence="1">Uncharacterized protein</fullName>
    </submittedName>
</protein>
<proteinExistence type="predicted"/>
<keyword evidence="2" id="KW-1185">Reference proteome</keyword>
<reference evidence="1 2" key="1">
    <citation type="submission" date="2021-06" db="EMBL/GenBank/DDBJ databases">
        <authorList>
            <person name="Palmer J.M."/>
        </authorList>
    </citation>
    <scope>NUCLEOTIDE SEQUENCE [LARGE SCALE GENOMIC DNA]</scope>
    <source>
        <strain evidence="1 2">GA_2019</strain>
        <tissue evidence="1">Muscle</tissue>
    </source>
</reference>
<evidence type="ECO:0000313" key="1">
    <source>
        <dbReference type="EMBL" id="MEQ2163645.1"/>
    </source>
</evidence>
<name>A0ABV0MWX4_9TELE</name>
<accession>A0ABV0MWX4</accession>
<evidence type="ECO:0000313" key="2">
    <source>
        <dbReference type="Proteomes" id="UP001476798"/>
    </source>
</evidence>
<comment type="caution">
    <text evidence="1">The sequence shown here is derived from an EMBL/GenBank/DDBJ whole genome shotgun (WGS) entry which is preliminary data.</text>
</comment>
<dbReference type="Proteomes" id="UP001476798">
    <property type="component" value="Unassembled WGS sequence"/>
</dbReference>
<gene>
    <name evidence="1" type="ORF">GOODEAATRI_032370</name>
</gene>
<sequence length="100" mass="11333">MCFFPNARPTGRLSKYCYSLLVVTSYQNNYFLPVQAAGSKGKRYYRVQQRLAGFLALDSSDLKKSVQLVLGCGDVLEDEQLLGVQDVQHVVEDRLQVTWV</sequence>
<dbReference type="EMBL" id="JAHRIO010015989">
    <property type="protein sequence ID" value="MEQ2163645.1"/>
    <property type="molecule type" value="Genomic_DNA"/>
</dbReference>
<organism evidence="1 2">
    <name type="scientific">Goodea atripinnis</name>
    <dbReference type="NCBI Taxonomy" id="208336"/>
    <lineage>
        <taxon>Eukaryota</taxon>
        <taxon>Metazoa</taxon>
        <taxon>Chordata</taxon>
        <taxon>Craniata</taxon>
        <taxon>Vertebrata</taxon>
        <taxon>Euteleostomi</taxon>
        <taxon>Actinopterygii</taxon>
        <taxon>Neopterygii</taxon>
        <taxon>Teleostei</taxon>
        <taxon>Neoteleostei</taxon>
        <taxon>Acanthomorphata</taxon>
        <taxon>Ovalentaria</taxon>
        <taxon>Atherinomorphae</taxon>
        <taxon>Cyprinodontiformes</taxon>
        <taxon>Goodeidae</taxon>
        <taxon>Goodea</taxon>
    </lineage>
</organism>